<evidence type="ECO:0000313" key="2">
    <source>
        <dbReference type="Proteomes" id="UP001139193"/>
    </source>
</evidence>
<protein>
    <submittedName>
        <fullName evidence="1">Uncharacterized protein</fullName>
    </submittedName>
</protein>
<accession>A0A9X1VGR8</accession>
<organism evidence="1 2">
    <name type="scientific">Hymenobacter cyanobacteriorum</name>
    <dbReference type="NCBI Taxonomy" id="2926463"/>
    <lineage>
        <taxon>Bacteria</taxon>
        <taxon>Pseudomonadati</taxon>
        <taxon>Bacteroidota</taxon>
        <taxon>Cytophagia</taxon>
        <taxon>Cytophagales</taxon>
        <taxon>Hymenobacteraceae</taxon>
        <taxon>Hymenobacter</taxon>
    </lineage>
</organism>
<comment type="caution">
    <text evidence="1">The sequence shown here is derived from an EMBL/GenBank/DDBJ whole genome shotgun (WGS) entry which is preliminary data.</text>
</comment>
<dbReference type="EMBL" id="JALBGC010000003">
    <property type="protein sequence ID" value="MCI1188457.1"/>
    <property type="molecule type" value="Genomic_DNA"/>
</dbReference>
<gene>
    <name evidence="1" type="ORF">MON38_13595</name>
</gene>
<sequence>MHHLLTLVAAHLVHLPAGPGPVLPPVPVVMQHRSIAPPDTVDAVELAAVAYTAYLTDLLSLTPTQQRQLAQPTRVQLRQLYQLQTAPAAGVDANAAATTVAARYHRQLARVLTTSQYGNLVIFGGALEALPHRRNQQQVNAYWTRRALVAAPAHYAAAEPQ</sequence>
<keyword evidence="2" id="KW-1185">Reference proteome</keyword>
<proteinExistence type="predicted"/>
<reference evidence="1" key="1">
    <citation type="submission" date="2022-03" db="EMBL/GenBank/DDBJ databases">
        <title>Bacterial whole genome sequence for Hymenobacter sp. DH14.</title>
        <authorList>
            <person name="Le V."/>
        </authorList>
    </citation>
    <scope>NUCLEOTIDE SEQUENCE</scope>
    <source>
        <strain evidence="1">DH14</strain>
    </source>
</reference>
<dbReference type="Proteomes" id="UP001139193">
    <property type="component" value="Unassembled WGS sequence"/>
</dbReference>
<name>A0A9X1VGR8_9BACT</name>
<evidence type="ECO:0000313" key="1">
    <source>
        <dbReference type="EMBL" id="MCI1188457.1"/>
    </source>
</evidence>
<dbReference type="AlphaFoldDB" id="A0A9X1VGR8"/>
<dbReference type="RefSeq" id="WP_241936715.1">
    <property type="nucleotide sequence ID" value="NZ_JALBGC010000003.1"/>
</dbReference>